<organism evidence="1 2">
    <name type="scientific">Veronia nyctiphanis</name>
    <dbReference type="NCBI Taxonomy" id="1278244"/>
    <lineage>
        <taxon>Bacteria</taxon>
        <taxon>Pseudomonadati</taxon>
        <taxon>Pseudomonadota</taxon>
        <taxon>Gammaproteobacteria</taxon>
        <taxon>Vibrionales</taxon>
        <taxon>Vibrionaceae</taxon>
        <taxon>Veronia</taxon>
    </lineage>
</organism>
<proteinExistence type="predicted"/>
<dbReference type="RefSeq" id="WP_129123249.1">
    <property type="nucleotide sequence ID" value="NZ_PEIB01000024.1"/>
</dbReference>
<keyword evidence="2" id="KW-1185">Reference proteome</keyword>
<evidence type="ECO:0000313" key="2">
    <source>
        <dbReference type="Proteomes" id="UP000290287"/>
    </source>
</evidence>
<reference evidence="1 2" key="1">
    <citation type="submission" date="2017-10" db="EMBL/GenBank/DDBJ databases">
        <title>Nyctiphanis sp. nov., isolated from the stomach of the euphausiid Nyctiphanes simplex (Hansen, 1911) in the Gulf of California.</title>
        <authorList>
            <person name="Gomez-Gil B."/>
            <person name="Aguilar-Mendez M."/>
            <person name="Lopez-Cortes A."/>
            <person name="Gomez-Gutierrez J."/>
            <person name="Roque A."/>
            <person name="Lang E."/>
            <person name="Gonzalez-Castillo A."/>
        </authorList>
    </citation>
    <scope>NUCLEOTIDE SEQUENCE [LARGE SCALE GENOMIC DNA]</scope>
    <source>
        <strain evidence="1 2">CAIM 600</strain>
    </source>
</reference>
<sequence length="477" mass="54178">MNRIVKSVIAIYLILFTQVSIGSDKQSRNTQDQLPSDKCESSLDEVSYCFSGGMFAGSAGTQAGVRNYALKQFYALNWPVKDLESQSPNIDIKPAQFDILIWQTWRNKDDLNSITRPKLTKVDINNAAFLANSLSPMTTSVFNSHIEFLHDIYVPEESNVSDKSIVTSGKSEVYYQVYYNSVAVTDLKSKKFVGFTTGKSGVSYAQEVRGAILVKAAWRLITDLTPEEQRKYHTSLACIFRENSSCKMELVGLLGLHVANKSNPNGDLSPKDNDLSTWTWSTYEYRYNAPTVVNKKDFIQSYLINDWDLFDKNISKEQIDSCFNGEVLDPTSTDCIFNKSKFNIPSNIIRTFPSELRSIKIENLDPNTCEEASLSKDLDKSTCTMIAAYNDLEKKSPLENYRLIDSIWMTPDKKIKPSDYIYGTIDNTFRNTSMEPFINFEESSKEVLSKERNCISCHQRSKYDGMFTVKKIINGDK</sequence>
<dbReference type="AlphaFoldDB" id="A0A4Q0YMW2"/>
<name>A0A4Q0YMW2_9GAMM</name>
<gene>
    <name evidence="1" type="ORF">CS022_16910</name>
</gene>
<dbReference type="Proteomes" id="UP000290287">
    <property type="component" value="Unassembled WGS sequence"/>
</dbReference>
<dbReference type="EMBL" id="PEIB01000024">
    <property type="protein sequence ID" value="RXJ72230.1"/>
    <property type="molecule type" value="Genomic_DNA"/>
</dbReference>
<dbReference type="OrthoDB" id="280897at2"/>
<evidence type="ECO:0000313" key="1">
    <source>
        <dbReference type="EMBL" id="RXJ72230.1"/>
    </source>
</evidence>
<comment type="caution">
    <text evidence="1">The sequence shown here is derived from an EMBL/GenBank/DDBJ whole genome shotgun (WGS) entry which is preliminary data.</text>
</comment>
<protein>
    <submittedName>
        <fullName evidence="1">Uncharacterized protein</fullName>
    </submittedName>
</protein>
<accession>A0A4Q0YMW2</accession>